<dbReference type="Gene3D" id="1.25.40.420">
    <property type="match status" value="1"/>
</dbReference>
<comment type="function">
    <text evidence="1">May act as a substrate-specific adapter of an E3 ubiquitin-protein ligase complex (CUL3-RBX1-BTB) which mediates the ubiquitination and subsequent proteasomal degradation of target proteins.</text>
</comment>
<dbReference type="InterPro" id="IPR011333">
    <property type="entry name" value="SKP1/BTB/POZ_sf"/>
</dbReference>
<dbReference type="InterPro" id="IPR044784">
    <property type="entry name" value="At1g01640-like"/>
</dbReference>
<dbReference type="PANTHER" id="PTHR47274:SF1">
    <property type="entry name" value="BTB_POZ DOMAIN CONTAINING PROTEIN, EXPRESSED"/>
    <property type="match status" value="1"/>
</dbReference>
<protein>
    <recommendedName>
        <fullName evidence="3">BTB domain-containing protein</fullName>
    </recommendedName>
</protein>
<evidence type="ECO:0000313" key="4">
    <source>
        <dbReference type="EMBL" id="MCL7034004.1"/>
    </source>
</evidence>
<evidence type="ECO:0000259" key="3">
    <source>
        <dbReference type="Pfam" id="PF00651"/>
    </source>
</evidence>
<sequence>MLASDTCKVAANDSISLPEFSHEELKTFLEFLYRGNLAKEKFEKHFYSLSVAADKYVIPRLQKFCEQQILNSLDSSNSLKILEISELCSNETLKLAALKSILKYKDEIVRLPNFEEFANRNPQLMVQITRAFITLPSEKKI</sequence>
<dbReference type="SUPFAM" id="SSF54695">
    <property type="entry name" value="POZ domain"/>
    <property type="match status" value="1"/>
</dbReference>
<feature type="domain" description="BTB" evidence="3">
    <location>
        <begin position="10"/>
        <end position="72"/>
    </location>
</feature>
<dbReference type="AlphaFoldDB" id="A0AA41SE29"/>
<dbReference type="Gene3D" id="3.30.710.10">
    <property type="entry name" value="Potassium Channel Kv1.1, Chain A"/>
    <property type="match status" value="1"/>
</dbReference>
<reference evidence="4" key="1">
    <citation type="submission" date="2022-03" db="EMBL/GenBank/DDBJ databases">
        <title>A functionally conserved STORR gene fusion in Papaver species that diverged 16.8 million years ago.</title>
        <authorList>
            <person name="Catania T."/>
        </authorList>
    </citation>
    <scope>NUCLEOTIDE SEQUENCE</scope>
    <source>
        <strain evidence="4">S-191538</strain>
    </source>
</reference>
<evidence type="ECO:0000313" key="5">
    <source>
        <dbReference type="Proteomes" id="UP001177140"/>
    </source>
</evidence>
<comment type="caution">
    <text evidence="4">The sequence shown here is derived from an EMBL/GenBank/DDBJ whole genome shotgun (WGS) entry which is preliminary data.</text>
</comment>
<evidence type="ECO:0000256" key="2">
    <source>
        <dbReference type="ARBA" id="ARBA00004906"/>
    </source>
</evidence>
<organism evidence="4 5">
    <name type="scientific">Papaver nudicaule</name>
    <name type="common">Iceland poppy</name>
    <dbReference type="NCBI Taxonomy" id="74823"/>
    <lineage>
        <taxon>Eukaryota</taxon>
        <taxon>Viridiplantae</taxon>
        <taxon>Streptophyta</taxon>
        <taxon>Embryophyta</taxon>
        <taxon>Tracheophyta</taxon>
        <taxon>Spermatophyta</taxon>
        <taxon>Magnoliopsida</taxon>
        <taxon>Ranunculales</taxon>
        <taxon>Papaveraceae</taxon>
        <taxon>Papaveroideae</taxon>
        <taxon>Papaver</taxon>
    </lineage>
</organism>
<name>A0AA41SE29_PAPNU</name>
<gene>
    <name evidence="4" type="ORF">MKW94_007621</name>
</gene>
<dbReference type="PANTHER" id="PTHR47274">
    <property type="entry name" value="BTB/POZ DOMAIN CONTAINING PROTEIN, EXPRESSED-RELATED"/>
    <property type="match status" value="1"/>
</dbReference>
<evidence type="ECO:0000256" key="1">
    <source>
        <dbReference type="ARBA" id="ARBA00002668"/>
    </source>
</evidence>
<proteinExistence type="predicted"/>
<dbReference type="Proteomes" id="UP001177140">
    <property type="component" value="Unassembled WGS sequence"/>
</dbReference>
<keyword evidence="5" id="KW-1185">Reference proteome</keyword>
<dbReference type="Pfam" id="PF00651">
    <property type="entry name" value="BTB"/>
    <property type="match status" value="1"/>
</dbReference>
<comment type="pathway">
    <text evidence="2">Protein modification; protein ubiquitination.</text>
</comment>
<dbReference type="InterPro" id="IPR000210">
    <property type="entry name" value="BTB/POZ_dom"/>
</dbReference>
<accession>A0AA41SE29</accession>
<dbReference type="EMBL" id="JAJJMA010140937">
    <property type="protein sequence ID" value="MCL7034004.1"/>
    <property type="molecule type" value="Genomic_DNA"/>
</dbReference>